<dbReference type="EMBL" id="JBHUML010000002">
    <property type="protein sequence ID" value="MFD2705833.1"/>
    <property type="molecule type" value="Genomic_DNA"/>
</dbReference>
<proteinExistence type="predicted"/>
<keyword evidence="1" id="KW-0472">Membrane</keyword>
<evidence type="ECO:0000313" key="4">
    <source>
        <dbReference type="Proteomes" id="UP001597520"/>
    </source>
</evidence>
<dbReference type="RefSeq" id="WP_380713060.1">
    <property type="nucleotide sequence ID" value="NZ_JBHUML010000002.1"/>
</dbReference>
<evidence type="ECO:0000256" key="1">
    <source>
        <dbReference type="SAM" id="Phobius"/>
    </source>
</evidence>
<gene>
    <name evidence="3" type="ORF">ACFSUB_10140</name>
</gene>
<keyword evidence="1" id="KW-1133">Transmembrane helix</keyword>
<name>A0ABW5T2P8_9BACI</name>
<evidence type="ECO:0000259" key="2">
    <source>
        <dbReference type="Pfam" id="PF13638"/>
    </source>
</evidence>
<dbReference type="Proteomes" id="UP001597520">
    <property type="component" value="Unassembled WGS sequence"/>
</dbReference>
<evidence type="ECO:0000313" key="3">
    <source>
        <dbReference type="EMBL" id="MFD2705833.1"/>
    </source>
</evidence>
<dbReference type="SUPFAM" id="SSF88723">
    <property type="entry name" value="PIN domain-like"/>
    <property type="match status" value="1"/>
</dbReference>
<feature type="domain" description="PIN" evidence="2">
    <location>
        <begin position="155"/>
        <end position="278"/>
    </location>
</feature>
<sequence>MLANITSTTTLVSIIFILMMLIVIIPFRKKTSRFLNFVLSVAFPGLGQIYNSQYIKGFIILSTLLVPMIIGNYIPVSSSSDSAEDNPNNVLAAINLLIFAAVIADGLIFTNTTKKLLKKRRHVKELLAKTQKKAYADAVIDNIKTDFQQGFAIGLDTNVLMHEEDQVINSLAQGKIIISRTVLNELDGLKKNNESHTRKLAHKAFDRIEKLQTSTSVTIKKVPDNKFLAEQELNPQDNDDKIIGTYLNTEHTDESIKMFAIDRNVRIKCRNLHLPVLDVSLNDNDVTETA</sequence>
<keyword evidence="1" id="KW-0812">Transmembrane</keyword>
<dbReference type="Pfam" id="PF13638">
    <property type="entry name" value="PIN_4"/>
    <property type="match status" value="1"/>
</dbReference>
<accession>A0ABW5T2P8</accession>
<dbReference type="InterPro" id="IPR029060">
    <property type="entry name" value="PIN-like_dom_sf"/>
</dbReference>
<dbReference type="Gene3D" id="3.40.50.1010">
    <property type="entry name" value="5'-nuclease"/>
    <property type="match status" value="1"/>
</dbReference>
<organism evidence="3 4">
    <name type="scientific">Salibacterium lacus</name>
    <dbReference type="NCBI Taxonomy" id="1898109"/>
    <lineage>
        <taxon>Bacteria</taxon>
        <taxon>Bacillati</taxon>
        <taxon>Bacillota</taxon>
        <taxon>Bacilli</taxon>
        <taxon>Bacillales</taxon>
        <taxon>Bacillaceae</taxon>
    </lineage>
</organism>
<keyword evidence="4" id="KW-1185">Reference proteome</keyword>
<protein>
    <submittedName>
        <fullName evidence="3">PIN domain-containing protein</fullName>
    </submittedName>
</protein>
<feature type="transmembrane region" description="Helical" evidence="1">
    <location>
        <begin position="58"/>
        <end position="78"/>
    </location>
</feature>
<feature type="transmembrane region" description="Helical" evidence="1">
    <location>
        <begin position="6"/>
        <end position="27"/>
    </location>
</feature>
<reference evidence="4" key="1">
    <citation type="journal article" date="2019" name="Int. J. Syst. Evol. Microbiol.">
        <title>The Global Catalogue of Microorganisms (GCM) 10K type strain sequencing project: providing services to taxonomists for standard genome sequencing and annotation.</title>
        <authorList>
            <consortium name="The Broad Institute Genomics Platform"/>
            <consortium name="The Broad Institute Genome Sequencing Center for Infectious Disease"/>
            <person name="Wu L."/>
            <person name="Ma J."/>
        </authorList>
    </citation>
    <scope>NUCLEOTIDE SEQUENCE [LARGE SCALE GENOMIC DNA]</scope>
    <source>
        <strain evidence="4">KCTC 33792</strain>
    </source>
</reference>
<feature type="transmembrane region" description="Helical" evidence="1">
    <location>
        <begin position="90"/>
        <end position="110"/>
    </location>
</feature>
<dbReference type="InterPro" id="IPR002716">
    <property type="entry name" value="PIN_dom"/>
</dbReference>
<comment type="caution">
    <text evidence="3">The sequence shown here is derived from an EMBL/GenBank/DDBJ whole genome shotgun (WGS) entry which is preliminary data.</text>
</comment>